<evidence type="ECO:0000259" key="3">
    <source>
        <dbReference type="PROSITE" id="PS50110"/>
    </source>
</evidence>
<dbReference type="InterPro" id="IPR001789">
    <property type="entry name" value="Sig_transdc_resp-reg_receiver"/>
</dbReference>
<proteinExistence type="predicted"/>
<evidence type="ECO:0000256" key="1">
    <source>
        <dbReference type="PROSITE-ProRule" id="PRU00169"/>
    </source>
</evidence>
<protein>
    <recommendedName>
        <fullName evidence="3">Response regulatory domain-containing protein</fullName>
    </recommendedName>
</protein>
<evidence type="ECO:0000313" key="5">
    <source>
        <dbReference type="Proteomes" id="UP000681594"/>
    </source>
</evidence>
<dbReference type="Proteomes" id="UP000681594">
    <property type="component" value="Unassembled WGS sequence"/>
</dbReference>
<feature type="domain" description="Response regulatory" evidence="3">
    <location>
        <begin position="3"/>
        <end position="117"/>
    </location>
</feature>
<evidence type="ECO:0000256" key="2">
    <source>
        <dbReference type="SAM" id="MobiDB-lite"/>
    </source>
</evidence>
<evidence type="ECO:0000313" key="4">
    <source>
        <dbReference type="EMBL" id="MBP0444445.1"/>
    </source>
</evidence>
<dbReference type="InterPro" id="IPR011006">
    <property type="entry name" value="CheY-like_superfamily"/>
</dbReference>
<gene>
    <name evidence="4" type="ORF">J8J14_06595</name>
</gene>
<accession>A0ABS4AD25</accession>
<comment type="caution">
    <text evidence="4">The sequence shown here is derived from an EMBL/GenBank/DDBJ whole genome shotgun (WGS) entry which is preliminary data.</text>
</comment>
<organism evidence="4 5">
    <name type="scientific">Pararoseomonas baculiformis</name>
    <dbReference type="NCBI Taxonomy" id="2820812"/>
    <lineage>
        <taxon>Bacteria</taxon>
        <taxon>Pseudomonadati</taxon>
        <taxon>Pseudomonadota</taxon>
        <taxon>Alphaproteobacteria</taxon>
        <taxon>Acetobacterales</taxon>
        <taxon>Acetobacteraceae</taxon>
        <taxon>Pararoseomonas</taxon>
    </lineage>
</organism>
<sequence length="146" mass="15773">MHDLLLLEPDDLLRDVLHHALEDAGFRVQAAALAGEALSCLRSPRSARLLLANLDGADGLAGFAIIDAVRTERPDLPILYHASRRTMPDTPRCAPQMERLARPVRLLDVLQAIGRFGVSPGRPSVAPFRPASVPCPGKGGQRHPLP</sequence>
<dbReference type="SUPFAM" id="SSF52172">
    <property type="entry name" value="CheY-like"/>
    <property type="match status" value="1"/>
</dbReference>
<feature type="region of interest" description="Disordered" evidence="2">
    <location>
        <begin position="127"/>
        <end position="146"/>
    </location>
</feature>
<dbReference type="Gene3D" id="3.40.50.2300">
    <property type="match status" value="1"/>
</dbReference>
<dbReference type="EMBL" id="JAGIZB010000005">
    <property type="protein sequence ID" value="MBP0444445.1"/>
    <property type="molecule type" value="Genomic_DNA"/>
</dbReference>
<dbReference type="PROSITE" id="PS50110">
    <property type="entry name" value="RESPONSE_REGULATORY"/>
    <property type="match status" value="1"/>
</dbReference>
<reference evidence="4 5" key="1">
    <citation type="submission" date="2021-03" db="EMBL/GenBank/DDBJ databases">
        <authorList>
            <person name="So Y."/>
        </authorList>
    </citation>
    <scope>NUCLEOTIDE SEQUENCE [LARGE SCALE GENOMIC DNA]</scope>
    <source>
        <strain evidence="4 5">SSH11</strain>
    </source>
</reference>
<keyword evidence="5" id="KW-1185">Reference proteome</keyword>
<name>A0ABS4AD25_9PROT</name>
<comment type="caution">
    <text evidence="1">Lacks conserved residue(s) required for the propagation of feature annotation.</text>
</comment>
<dbReference type="RefSeq" id="WP_209378683.1">
    <property type="nucleotide sequence ID" value="NZ_JAGIZB010000005.1"/>
</dbReference>